<dbReference type="OrthoDB" id="8057069at2759"/>
<gene>
    <name evidence="2" type="primary">LOC113506846</name>
</gene>
<organism evidence="1 2">
    <name type="scientific">Trichoplusia ni</name>
    <name type="common">Cabbage looper</name>
    <dbReference type="NCBI Taxonomy" id="7111"/>
    <lineage>
        <taxon>Eukaryota</taxon>
        <taxon>Metazoa</taxon>
        <taxon>Ecdysozoa</taxon>
        <taxon>Arthropoda</taxon>
        <taxon>Hexapoda</taxon>
        <taxon>Insecta</taxon>
        <taxon>Pterygota</taxon>
        <taxon>Neoptera</taxon>
        <taxon>Endopterygota</taxon>
        <taxon>Lepidoptera</taxon>
        <taxon>Glossata</taxon>
        <taxon>Ditrysia</taxon>
        <taxon>Noctuoidea</taxon>
        <taxon>Noctuidae</taxon>
        <taxon>Plusiinae</taxon>
        <taxon>Trichoplusia</taxon>
    </lineage>
</organism>
<evidence type="ECO:0000313" key="2">
    <source>
        <dbReference type="RefSeq" id="XP_026745485.1"/>
    </source>
</evidence>
<proteinExistence type="predicted"/>
<dbReference type="AlphaFoldDB" id="A0A7E5WXB8"/>
<name>A0A7E5WXB8_TRINI</name>
<dbReference type="GeneID" id="113506846"/>
<protein>
    <submittedName>
        <fullName evidence="2">Uncharacterized protein LOC113506846</fullName>
    </submittedName>
</protein>
<dbReference type="KEGG" id="tnl:113506846"/>
<sequence length="287" mass="32066">MNTDASAEGYGAILIQRANNVPHVVEYFSRRTSEVESLFLAAASTYKNVEKLNDSDALQGLPLILRDEAAEWWQGAKTGVENREKFCDILRHTFAPRKPAYMICHQITHGAQQPDVTTEAFIAKKRALFASLPPPALTETQQIVLVFALNCTTCKKSSPIKKEDLRFCAIDVQLEADSRPVVFVEIDGIKGTAYIDTCAKMSVASYSLYVTLAERGCKFEEQPVNLTLADGVKKSQRVLKCRAEVDLLGHKVQTTFIVLPEAKENRLYRLSLIQCDNCTRPIPHTED</sequence>
<dbReference type="RefSeq" id="XP_026745485.1">
    <property type="nucleotide sequence ID" value="XM_026889684.1"/>
</dbReference>
<dbReference type="InterPro" id="IPR021109">
    <property type="entry name" value="Peptidase_aspartic_dom_sf"/>
</dbReference>
<dbReference type="Proteomes" id="UP000322000">
    <property type="component" value="Chromosome 28"/>
</dbReference>
<dbReference type="Gene3D" id="2.40.70.10">
    <property type="entry name" value="Acid Proteases"/>
    <property type="match status" value="1"/>
</dbReference>
<accession>A0A7E5WXB8</accession>
<reference evidence="2" key="1">
    <citation type="submission" date="2025-08" db="UniProtKB">
        <authorList>
            <consortium name="RefSeq"/>
        </authorList>
    </citation>
    <scope>IDENTIFICATION</scope>
</reference>
<keyword evidence="1" id="KW-1185">Reference proteome</keyword>
<evidence type="ECO:0000313" key="1">
    <source>
        <dbReference type="Proteomes" id="UP000322000"/>
    </source>
</evidence>
<dbReference type="InParanoid" id="A0A7E5WXB8"/>